<keyword evidence="4" id="KW-0030">Aminoacyl-tRNA synthetase</keyword>
<evidence type="ECO:0000313" key="8">
    <source>
        <dbReference type="Proteomes" id="UP000578531"/>
    </source>
</evidence>
<keyword evidence="2" id="KW-0547">Nucleotide-binding</keyword>
<dbReference type="EMBL" id="JACCJC010000027">
    <property type="protein sequence ID" value="KAF6234963.1"/>
    <property type="molecule type" value="Genomic_DNA"/>
</dbReference>
<dbReference type="InterPro" id="IPR004364">
    <property type="entry name" value="Aa-tRNA-synt_II"/>
</dbReference>
<proteinExistence type="predicted"/>
<dbReference type="Proteomes" id="UP000578531">
    <property type="component" value="Unassembled WGS sequence"/>
</dbReference>
<dbReference type="GeneID" id="59288551"/>
<evidence type="ECO:0000313" key="7">
    <source>
        <dbReference type="EMBL" id="KAF6234963.1"/>
    </source>
</evidence>
<comment type="caution">
    <text evidence="7">The sequence shown here is derived from an EMBL/GenBank/DDBJ whole genome shotgun (WGS) entry which is preliminary data.</text>
</comment>
<protein>
    <recommendedName>
        <fullName evidence="5">Lysyl-tRNA synthetase</fullName>
    </recommendedName>
</protein>
<dbReference type="GO" id="GO:0004824">
    <property type="term" value="F:lysine-tRNA ligase activity"/>
    <property type="evidence" value="ECO:0007669"/>
    <property type="project" value="InterPro"/>
</dbReference>
<sequence length="553" mass="63165">MRTSLRCLGPALRPYARPTARAAHLRFYSTEQAQLVPRVRTSSGGDRAKWQHEEQYPRIKKQDTVLDYHTFKERYKDLRPGEFKPDDEVVVRGRIWSFRVAGSKLAFLDLFQNNRSLQLNSHRLQCVLDFTHIAHSIIKAADFKDFLNQLHRGDIYSVKGIPHRTPRNDLSVLATDIPQLLSPCTQSLPAFLLDKETKIRNRHVDLLLNPQLADIVQLRSEITKFLRQWLLDEGHTEVQTPILADAAGGAVARPFHTSATEFQDRQIALRIAPELWLKRLIVGGFERVFEIGPSFRNEGIDLSHNPEFTTCEFYRSYADIEELINTTERMFLGLSRVVTSVVHSDCRALIPPKIDFSPPLPRLDFIPAIEAATGKQLPELTWPDAQAQLLLLFNECDIPLPSLPTLPRLLDRLSAKYLEPQCFGPTWIINHPECLSPLSKSFMHPDNQQRVSARAELFVRNTELVNCYEEENSPIEQRRKLENQLQYHEEDPKAGIDEDYLQALEWGLPPTGGWGCGIDRLCMLFSGTNRIADVLSFGTLRNVVALGRVSKRP</sequence>
<evidence type="ECO:0000256" key="4">
    <source>
        <dbReference type="ARBA" id="ARBA00023146"/>
    </source>
</evidence>
<dbReference type="InterPro" id="IPR018149">
    <property type="entry name" value="Lys-tRNA-synth_II_C"/>
</dbReference>
<dbReference type="Pfam" id="PF00152">
    <property type="entry name" value="tRNA-synt_2"/>
    <property type="match status" value="1"/>
</dbReference>
<dbReference type="PANTHER" id="PTHR42918:SF5">
    <property type="entry name" value="LYSINE--TRNA LIGASE, MITOCHONDRIAL"/>
    <property type="match status" value="1"/>
</dbReference>
<dbReference type="PROSITE" id="PS50862">
    <property type="entry name" value="AA_TRNA_LIGASE_II"/>
    <property type="match status" value="1"/>
</dbReference>
<dbReference type="CDD" id="cd04322">
    <property type="entry name" value="LysRS_N"/>
    <property type="match status" value="1"/>
</dbReference>
<dbReference type="OrthoDB" id="21243at2759"/>
<evidence type="ECO:0000256" key="3">
    <source>
        <dbReference type="ARBA" id="ARBA00022840"/>
    </source>
</evidence>
<evidence type="ECO:0000256" key="2">
    <source>
        <dbReference type="ARBA" id="ARBA00022741"/>
    </source>
</evidence>
<dbReference type="GO" id="GO:0005524">
    <property type="term" value="F:ATP binding"/>
    <property type="evidence" value="ECO:0007669"/>
    <property type="project" value="UniProtKB-KW"/>
</dbReference>
<dbReference type="GO" id="GO:0000049">
    <property type="term" value="F:tRNA binding"/>
    <property type="evidence" value="ECO:0007669"/>
    <property type="project" value="TreeGrafter"/>
</dbReference>
<evidence type="ECO:0000259" key="6">
    <source>
        <dbReference type="PROSITE" id="PS50862"/>
    </source>
</evidence>
<gene>
    <name evidence="7" type="ORF">HO173_006893</name>
</gene>
<dbReference type="InterPro" id="IPR006195">
    <property type="entry name" value="aa-tRNA-synth_II"/>
</dbReference>
<dbReference type="FunFam" id="3.30.930.10:FF:000094">
    <property type="entry name" value="Lysine--tRNA ligase, mitochondrial"/>
    <property type="match status" value="1"/>
</dbReference>
<dbReference type="SUPFAM" id="SSF50249">
    <property type="entry name" value="Nucleic acid-binding proteins"/>
    <property type="match status" value="1"/>
</dbReference>
<dbReference type="InterPro" id="IPR044136">
    <property type="entry name" value="Lys-tRNA-ligase_II_N"/>
</dbReference>
<keyword evidence="1" id="KW-0436">Ligase</keyword>
<dbReference type="SUPFAM" id="SSF55681">
    <property type="entry name" value="Class II aaRS and biotin synthetases"/>
    <property type="match status" value="1"/>
</dbReference>
<dbReference type="Gene3D" id="3.30.930.10">
    <property type="entry name" value="Bira Bifunctional Protein, Domain 2"/>
    <property type="match status" value="1"/>
</dbReference>
<dbReference type="GO" id="GO:0005739">
    <property type="term" value="C:mitochondrion"/>
    <property type="evidence" value="ECO:0007669"/>
    <property type="project" value="TreeGrafter"/>
</dbReference>
<dbReference type="RefSeq" id="XP_037164344.1">
    <property type="nucleotide sequence ID" value="XM_037308799.1"/>
</dbReference>
<accession>A0A8H6FUJ5</accession>
<reference evidence="7 8" key="1">
    <citation type="journal article" date="2020" name="Genomics">
        <title>Complete, high-quality genomes from long-read metagenomic sequencing of two wolf lichen thalli reveals enigmatic genome architecture.</title>
        <authorList>
            <person name="McKenzie S.K."/>
            <person name="Walston R.F."/>
            <person name="Allen J.L."/>
        </authorList>
    </citation>
    <scope>NUCLEOTIDE SEQUENCE [LARGE SCALE GENOMIC DNA]</scope>
    <source>
        <strain evidence="7">WasteWater2</strain>
    </source>
</reference>
<dbReference type="PANTHER" id="PTHR42918">
    <property type="entry name" value="LYSYL-TRNA SYNTHETASE"/>
    <property type="match status" value="1"/>
</dbReference>
<evidence type="ECO:0000256" key="5">
    <source>
        <dbReference type="ARBA" id="ARBA00030563"/>
    </source>
</evidence>
<dbReference type="PRINTS" id="PR00982">
    <property type="entry name" value="TRNASYNTHLYS"/>
</dbReference>
<dbReference type="AlphaFoldDB" id="A0A8H6FUJ5"/>
<dbReference type="Gene3D" id="2.40.50.140">
    <property type="entry name" value="Nucleic acid-binding proteins"/>
    <property type="match status" value="1"/>
</dbReference>
<keyword evidence="3" id="KW-0067">ATP-binding</keyword>
<feature type="domain" description="Aminoacyl-transfer RNA synthetases class-II family profile" evidence="6">
    <location>
        <begin position="218"/>
        <end position="553"/>
    </location>
</feature>
<organism evidence="7 8">
    <name type="scientific">Letharia columbiana</name>
    <dbReference type="NCBI Taxonomy" id="112416"/>
    <lineage>
        <taxon>Eukaryota</taxon>
        <taxon>Fungi</taxon>
        <taxon>Dikarya</taxon>
        <taxon>Ascomycota</taxon>
        <taxon>Pezizomycotina</taxon>
        <taxon>Lecanoromycetes</taxon>
        <taxon>OSLEUM clade</taxon>
        <taxon>Lecanoromycetidae</taxon>
        <taxon>Lecanorales</taxon>
        <taxon>Lecanorineae</taxon>
        <taxon>Parmeliaceae</taxon>
        <taxon>Letharia</taxon>
    </lineage>
</organism>
<evidence type="ECO:0000256" key="1">
    <source>
        <dbReference type="ARBA" id="ARBA00022598"/>
    </source>
</evidence>
<keyword evidence="8" id="KW-1185">Reference proteome</keyword>
<name>A0A8H6FUJ5_9LECA</name>
<dbReference type="InterPro" id="IPR012340">
    <property type="entry name" value="NA-bd_OB-fold"/>
</dbReference>
<dbReference type="InterPro" id="IPR045864">
    <property type="entry name" value="aa-tRNA-synth_II/BPL/LPL"/>
</dbReference>
<dbReference type="GO" id="GO:0070154">
    <property type="term" value="P:mitochondrial lysyl-tRNA aminoacylation"/>
    <property type="evidence" value="ECO:0007669"/>
    <property type="project" value="TreeGrafter"/>
</dbReference>